<keyword evidence="3" id="KW-1185">Reference proteome</keyword>
<sequence>MSRWSISAARVNPVWTPHPLSRPQASIVSITCRRCVRLGTIWRRRIRLAASSLRCHHHAPSRPRPTNPSSSPKAAADFDPGLLEWDANRLQQLKNDSGYSEKLIQQ</sequence>
<accession>A0A0D9WV23</accession>
<dbReference type="HOGENOM" id="CLU_2227025_0_0_1"/>
<proteinExistence type="predicted"/>
<dbReference type="Gramene" id="LPERR07G01460.1">
    <property type="protein sequence ID" value="LPERR07G01460.1"/>
    <property type="gene ID" value="LPERR07G01460"/>
</dbReference>
<dbReference type="Proteomes" id="UP000032180">
    <property type="component" value="Chromosome 7"/>
</dbReference>
<evidence type="ECO:0000256" key="1">
    <source>
        <dbReference type="SAM" id="MobiDB-lite"/>
    </source>
</evidence>
<name>A0A0D9WV23_9ORYZ</name>
<dbReference type="EnsemblPlants" id="LPERR07G01460.1">
    <property type="protein sequence ID" value="LPERR07G01460.1"/>
    <property type="gene ID" value="LPERR07G01460"/>
</dbReference>
<reference evidence="3" key="2">
    <citation type="submission" date="2013-12" db="EMBL/GenBank/DDBJ databases">
        <authorList>
            <person name="Yu Y."/>
            <person name="Lee S."/>
            <person name="de Baynast K."/>
            <person name="Wissotski M."/>
            <person name="Liu L."/>
            <person name="Talag J."/>
            <person name="Goicoechea J."/>
            <person name="Angelova A."/>
            <person name="Jetty R."/>
            <person name="Kudrna D."/>
            <person name="Golser W."/>
            <person name="Rivera L."/>
            <person name="Zhang J."/>
            <person name="Wing R."/>
        </authorList>
    </citation>
    <scope>NUCLEOTIDE SEQUENCE</scope>
</reference>
<feature type="region of interest" description="Disordered" evidence="1">
    <location>
        <begin position="54"/>
        <end position="78"/>
    </location>
</feature>
<protein>
    <submittedName>
        <fullName evidence="2">Uncharacterized protein</fullName>
    </submittedName>
</protein>
<evidence type="ECO:0000313" key="3">
    <source>
        <dbReference type="Proteomes" id="UP000032180"/>
    </source>
</evidence>
<evidence type="ECO:0000313" key="2">
    <source>
        <dbReference type="EnsemblPlants" id="LPERR07G01460.1"/>
    </source>
</evidence>
<dbReference type="AlphaFoldDB" id="A0A0D9WV23"/>
<organism evidence="2 3">
    <name type="scientific">Leersia perrieri</name>
    <dbReference type="NCBI Taxonomy" id="77586"/>
    <lineage>
        <taxon>Eukaryota</taxon>
        <taxon>Viridiplantae</taxon>
        <taxon>Streptophyta</taxon>
        <taxon>Embryophyta</taxon>
        <taxon>Tracheophyta</taxon>
        <taxon>Spermatophyta</taxon>
        <taxon>Magnoliopsida</taxon>
        <taxon>Liliopsida</taxon>
        <taxon>Poales</taxon>
        <taxon>Poaceae</taxon>
        <taxon>BOP clade</taxon>
        <taxon>Oryzoideae</taxon>
        <taxon>Oryzeae</taxon>
        <taxon>Oryzinae</taxon>
        <taxon>Leersia</taxon>
    </lineage>
</organism>
<reference evidence="2 3" key="1">
    <citation type="submission" date="2012-08" db="EMBL/GenBank/DDBJ databases">
        <title>Oryza genome evolution.</title>
        <authorList>
            <person name="Wing R.A."/>
        </authorList>
    </citation>
    <scope>NUCLEOTIDE SEQUENCE</scope>
</reference>
<reference evidence="2" key="3">
    <citation type="submission" date="2015-04" db="UniProtKB">
        <authorList>
            <consortium name="EnsemblPlants"/>
        </authorList>
    </citation>
    <scope>IDENTIFICATION</scope>
</reference>